<evidence type="ECO:0000313" key="2">
    <source>
        <dbReference type="EMBL" id="CAD8704962.1"/>
    </source>
</evidence>
<name>A0A7S0SFX3_9CHLO</name>
<organism evidence="2">
    <name type="scientific">Mantoniella antarctica</name>
    <dbReference type="NCBI Taxonomy" id="81844"/>
    <lineage>
        <taxon>Eukaryota</taxon>
        <taxon>Viridiplantae</taxon>
        <taxon>Chlorophyta</taxon>
        <taxon>Mamiellophyceae</taxon>
        <taxon>Mamiellales</taxon>
        <taxon>Mamiellaceae</taxon>
        <taxon>Mantoniella</taxon>
    </lineage>
</organism>
<sequence>MPEIPVAPTRLVGDILLGTLGDVLGKVFGMKTSLGAAGVGTSVGGNMEGGGGSHLGSGGDGISNAEATAEGRERLMSLSEEVTRRLPDLTSVEDDSPGGAGGGRAPREPTADRTALNAEVDSVIVAAKAAETTWRRYFEAHVRATGGATRARTAAAQCDVARAELAGATMARDAISSGAVDMDPSLRATAACKIDEKVAAATELVSRLAAEVAVHNAAETEARGQAATAGRAFRPSYDEVRKRALRLRLAAEERAERQIGRALSRADRDLQNKTIKLRELRESKGAAGNASEGGSSAPGLKGGDMLAELERRFEGALAGLKKIREAAEGAKTSIEWSKLTISNVDRVS</sequence>
<dbReference type="EMBL" id="HBFC01013111">
    <property type="protein sequence ID" value="CAD8704962.1"/>
    <property type="molecule type" value="Transcribed_RNA"/>
</dbReference>
<evidence type="ECO:0000256" key="1">
    <source>
        <dbReference type="SAM" id="MobiDB-lite"/>
    </source>
</evidence>
<gene>
    <name evidence="2" type="ORF">MANT1106_LOCUS7644</name>
</gene>
<feature type="region of interest" description="Disordered" evidence="1">
    <location>
        <begin position="81"/>
        <end position="115"/>
    </location>
</feature>
<feature type="compositionally biased region" description="Low complexity" evidence="1">
    <location>
        <begin position="285"/>
        <end position="297"/>
    </location>
</feature>
<reference evidence="2" key="1">
    <citation type="submission" date="2021-01" db="EMBL/GenBank/DDBJ databases">
        <authorList>
            <person name="Corre E."/>
            <person name="Pelletier E."/>
            <person name="Niang G."/>
            <person name="Scheremetjew M."/>
            <person name="Finn R."/>
            <person name="Kale V."/>
            <person name="Holt S."/>
            <person name="Cochrane G."/>
            <person name="Meng A."/>
            <person name="Brown T."/>
            <person name="Cohen L."/>
        </authorList>
    </citation>
    <scope>NUCLEOTIDE SEQUENCE</scope>
    <source>
        <strain evidence="2">SL-175</strain>
    </source>
</reference>
<feature type="region of interest" description="Disordered" evidence="1">
    <location>
        <begin position="278"/>
        <end position="302"/>
    </location>
</feature>
<proteinExistence type="predicted"/>
<dbReference type="AlphaFoldDB" id="A0A7S0SFX3"/>
<protein>
    <submittedName>
        <fullName evidence="2">Uncharacterized protein</fullName>
    </submittedName>
</protein>
<accession>A0A7S0SFX3</accession>